<protein>
    <recommendedName>
        <fullName evidence="4">Calcium-dependent secretion activator</fullName>
    </recommendedName>
</protein>
<dbReference type="PANTHER" id="PTHR12166:SF8">
    <property type="entry name" value="CALCIUM-DEPENDENT SECRETION ACTIVATOR"/>
    <property type="match status" value="1"/>
</dbReference>
<accession>A0A9D4T808</accession>
<feature type="compositionally biased region" description="Basic and acidic residues" evidence="1">
    <location>
        <begin position="73"/>
        <end position="82"/>
    </location>
</feature>
<organism evidence="2 3">
    <name type="scientific">Rhipicephalus sanguineus</name>
    <name type="common">Brown dog tick</name>
    <name type="synonym">Ixodes sanguineus</name>
    <dbReference type="NCBI Taxonomy" id="34632"/>
    <lineage>
        <taxon>Eukaryota</taxon>
        <taxon>Metazoa</taxon>
        <taxon>Ecdysozoa</taxon>
        <taxon>Arthropoda</taxon>
        <taxon>Chelicerata</taxon>
        <taxon>Arachnida</taxon>
        <taxon>Acari</taxon>
        <taxon>Parasitiformes</taxon>
        <taxon>Ixodida</taxon>
        <taxon>Ixodoidea</taxon>
        <taxon>Ixodidae</taxon>
        <taxon>Rhipicephalinae</taxon>
        <taxon>Rhipicephalus</taxon>
        <taxon>Rhipicephalus</taxon>
    </lineage>
</organism>
<dbReference type="VEuPathDB" id="VectorBase:RSAN_055063"/>
<comment type="caution">
    <text evidence="2">The sequence shown here is derived from an EMBL/GenBank/DDBJ whole genome shotgun (WGS) entry which is preliminary data.</text>
</comment>
<dbReference type="PANTHER" id="PTHR12166">
    <property type="entry name" value="CALCIUM-DEPENDENT SECRETION ACTIVATOR"/>
    <property type="match status" value="1"/>
</dbReference>
<proteinExistence type="predicted"/>
<feature type="compositionally biased region" description="Low complexity" evidence="1">
    <location>
        <begin position="56"/>
        <end position="72"/>
    </location>
</feature>
<dbReference type="GO" id="GO:0098793">
    <property type="term" value="C:presynapse"/>
    <property type="evidence" value="ECO:0007669"/>
    <property type="project" value="GOC"/>
</dbReference>
<evidence type="ECO:0000313" key="2">
    <source>
        <dbReference type="EMBL" id="KAH7976948.1"/>
    </source>
</evidence>
<dbReference type="GO" id="GO:1990504">
    <property type="term" value="P:dense core granule exocytosis"/>
    <property type="evidence" value="ECO:0007669"/>
    <property type="project" value="InterPro"/>
</dbReference>
<sequence length="388" mass="43424">MLEPSSSEDEGGSDNEPVEDEVSSEAAAAVVLELPRSVSATRSLSPATEPSPSAQSRSNSLARPSSPSPSLVSEKDETAEREEELRKKRLQLYVFVLRCVAYPFNAKQPTDMTRRQTKITKQQLDTIQARFQAFLKGETQIAADEAFQNAVHNYVEVFLKSERVQRMVASGACSAHDFREVFRANVDKRVRSLPEMDGLSKETVLGSWMTKFDAIFRGDEDTRSRTQQGRAGTLLPHGLASELLLSKEQLYEMFQGVLNIKKFEHQLLYNALQLDSADEQAAAIRRELDGRVQKVNEMEKVCCSAGCALGSSGCNLLCSVQNRKLMPKFVLKEMESLHIEELRSSINQLMLNLESLPVSKGSAESKYGLQKLKRYNHRYFGSVCVESR</sequence>
<reference evidence="2" key="2">
    <citation type="submission" date="2021-09" db="EMBL/GenBank/DDBJ databases">
        <authorList>
            <person name="Jia N."/>
            <person name="Wang J."/>
            <person name="Shi W."/>
            <person name="Du L."/>
            <person name="Sun Y."/>
            <person name="Zhan W."/>
            <person name="Jiang J."/>
            <person name="Wang Q."/>
            <person name="Zhang B."/>
            <person name="Ji P."/>
            <person name="Sakyi L.B."/>
            <person name="Cui X."/>
            <person name="Yuan T."/>
            <person name="Jiang B."/>
            <person name="Yang W."/>
            <person name="Lam T.T.-Y."/>
            <person name="Chang Q."/>
            <person name="Ding S."/>
            <person name="Wang X."/>
            <person name="Zhu J."/>
            <person name="Ruan X."/>
            <person name="Zhao L."/>
            <person name="Wei J."/>
            <person name="Que T."/>
            <person name="Du C."/>
            <person name="Cheng J."/>
            <person name="Dai P."/>
            <person name="Han X."/>
            <person name="Huang E."/>
            <person name="Gao Y."/>
            <person name="Liu J."/>
            <person name="Shao H."/>
            <person name="Ye R."/>
            <person name="Li L."/>
            <person name="Wei W."/>
            <person name="Wang X."/>
            <person name="Wang C."/>
            <person name="Huo Q."/>
            <person name="Li W."/>
            <person name="Guo W."/>
            <person name="Chen H."/>
            <person name="Chen S."/>
            <person name="Zhou L."/>
            <person name="Zhou L."/>
            <person name="Ni X."/>
            <person name="Tian J."/>
            <person name="Zhou Y."/>
            <person name="Sheng Y."/>
            <person name="Liu T."/>
            <person name="Pan Y."/>
            <person name="Xia L."/>
            <person name="Li J."/>
            <person name="Zhao F."/>
            <person name="Cao W."/>
        </authorList>
    </citation>
    <scope>NUCLEOTIDE SEQUENCE</scope>
    <source>
        <strain evidence="2">Rsan-2018</strain>
        <tissue evidence="2">Larvae</tissue>
    </source>
</reference>
<dbReference type="AlphaFoldDB" id="A0A9D4T808"/>
<evidence type="ECO:0000256" key="1">
    <source>
        <dbReference type="SAM" id="MobiDB-lite"/>
    </source>
</evidence>
<reference evidence="2" key="1">
    <citation type="journal article" date="2020" name="Cell">
        <title>Large-Scale Comparative Analyses of Tick Genomes Elucidate Their Genetic Diversity and Vector Capacities.</title>
        <authorList>
            <consortium name="Tick Genome and Microbiome Consortium (TIGMIC)"/>
            <person name="Jia N."/>
            <person name="Wang J."/>
            <person name="Shi W."/>
            <person name="Du L."/>
            <person name="Sun Y."/>
            <person name="Zhan W."/>
            <person name="Jiang J.F."/>
            <person name="Wang Q."/>
            <person name="Zhang B."/>
            <person name="Ji P."/>
            <person name="Bell-Sakyi L."/>
            <person name="Cui X.M."/>
            <person name="Yuan T.T."/>
            <person name="Jiang B.G."/>
            <person name="Yang W.F."/>
            <person name="Lam T.T."/>
            <person name="Chang Q.C."/>
            <person name="Ding S.J."/>
            <person name="Wang X.J."/>
            <person name="Zhu J.G."/>
            <person name="Ruan X.D."/>
            <person name="Zhao L."/>
            <person name="Wei J.T."/>
            <person name="Ye R.Z."/>
            <person name="Que T.C."/>
            <person name="Du C.H."/>
            <person name="Zhou Y.H."/>
            <person name="Cheng J.X."/>
            <person name="Dai P.F."/>
            <person name="Guo W.B."/>
            <person name="Han X.H."/>
            <person name="Huang E.J."/>
            <person name="Li L.F."/>
            <person name="Wei W."/>
            <person name="Gao Y.C."/>
            <person name="Liu J.Z."/>
            <person name="Shao H.Z."/>
            <person name="Wang X."/>
            <person name="Wang C.C."/>
            <person name="Yang T.C."/>
            <person name="Huo Q.B."/>
            <person name="Li W."/>
            <person name="Chen H.Y."/>
            <person name="Chen S.E."/>
            <person name="Zhou L.G."/>
            <person name="Ni X.B."/>
            <person name="Tian J.H."/>
            <person name="Sheng Y."/>
            <person name="Liu T."/>
            <person name="Pan Y.S."/>
            <person name="Xia L.Y."/>
            <person name="Li J."/>
            <person name="Zhao F."/>
            <person name="Cao W.C."/>
        </authorList>
    </citation>
    <scope>NUCLEOTIDE SEQUENCE</scope>
    <source>
        <strain evidence="2">Rsan-2018</strain>
    </source>
</reference>
<evidence type="ECO:0008006" key="4">
    <source>
        <dbReference type="Google" id="ProtNLM"/>
    </source>
</evidence>
<dbReference type="InterPro" id="IPR033227">
    <property type="entry name" value="CAPS"/>
</dbReference>
<feature type="compositionally biased region" description="Polar residues" evidence="1">
    <location>
        <begin position="38"/>
        <end position="55"/>
    </location>
</feature>
<keyword evidence="3" id="KW-1185">Reference proteome</keyword>
<name>A0A9D4T808_RHISA</name>
<dbReference type="GO" id="GO:0016079">
    <property type="term" value="P:synaptic vesicle exocytosis"/>
    <property type="evidence" value="ECO:0007669"/>
    <property type="project" value="InterPro"/>
</dbReference>
<dbReference type="Proteomes" id="UP000821837">
    <property type="component" value="Chromosome 10"/>
</dbReference>
<dbReference type="EMBL" id="JABSTV010001246">
    <property type="protein sequence ID" value="KAH7976948.1"/>
    <property type="molecule type" value="Genomic_DNA"/>
</dbReference>
<gene>
    <name evidence="2" type="ORF">HPB52_021761</name>
</gene>
<evidence type="ECO:0000313" key="3">
    <source>
        <dbReference type="Proteomes" id="UP000821837"/>
    </source>
</evidence>
<feature type="region of interest" description="Disordered" evidence="1">
    <location>
        <begin position="1"/>
        <end position="82"/>
    </location>
</feature>
<feature type="compositionally biased region" description="Acidic residues" evidence="1">
    <location>
        <begin position="1"/>
        <end position="23"/>
    </location>
</feature>
<feature type="compositionally biased region" description="Low complexity" evidence="1">
    <location>
        <begin position="24"/>
        <end position="34"/>
    </location>
</feature>